<organism evidence="3 4">
    <name type="scientific">Pelomonas aquatica</name>
    <dbReference type="NCBI Taxonomy" id="431058"/>
    <lineage>
        <taxon>Bacteria</taxon>
        <taxon>Pseudomonadati</taxon>
        <taxon>Pseudomonadota</taxon>
        <taxon>Betaproteobacteria</taxon>
        <taxon>Burkholderiales</taxon>
        <taxon>Sphaerotilaceae</taxon>
        <taxon>Roseateles</taxon>
    </lineage>
</organism>
<feature type="domain" description="Solute-binding protein family 3/N-terminal" evidence="2">
    <location>
        <begin position="223"/>
        <end position="447"/>
    </location>
</feature>
<evidence type="ECO:0000259" key="2">
    <source>
        <dbReference type="SMART" id="SM00062"/>
    </source>
</evidence>
<dbReference type="SMART" id="SM00062">
    <property type="entry name" value="PBPb"/>
    <property type="match status" value="1"/>
</dbReference>
<dbReference type="PANTHER" id="PTHR38834:SF3">
    <property type="entry name" value="SOLUTE-BINDING PROTEIN FAMILY 3_N-TERMINAL DOMAIN-CONTAINING PROTEIN"/>
    <property type="match status" value="1"/>
</dbReference>
<reference evidence="3" key="1">
    <citation type="submission" date="2019-02" db="EMBL/GenBank/DDBJ databases">
        <title>Draft genome of the type strain Pelomonas aquatica CCUG 52575T.</title>
        <authorList>
            <person name="Gomila M."/>
            <person name="Lalucat J."/>
        </authorList>
    </citation>
    <scope>NUCLEOTIDE SEQUENCE</scope>
    <source>
        <strain evidence="3">CCUG 52575</strain>
    </source>
</reference>
<dbReference type="Gene3D" id="3.40.190.10">
    <property type="entry name" value="Periplasmic binding protein-like II"/>
    <property type="match status" value="2"/>
</dbReference>
<feature type="region of interest" description="Disordered" evidence="1">
    <location>
        <begin position="1"/>
        <end position="180"/>
    </location>
</feature>
<evidence type="ECO:0000313" key="3">
    <source>
        <dbReference type="EMBL" id="MDG0863134.1"/>
    </source>
</evidence>
<dbReference type="Pfam" id="PF00497">
    <property type="entry name" value="SBP_bac_3"/>
    <property type="match status" value="1"/>
</dbReference>
<feature type="compositionally biased region" description="Low complexity" evidence="1">
    <location>
        <begin position="125"/>
        <end position="135"/>
    </location>
</feature>
<dbReference type="AlphaFoldDB" id="A0A9X4LHK1"/>
<feature type="compositionally biased region" description="Basic and acidic residues" evidence="1">
    <location>
        <begin position="1"/>
        <end position="10"/>
    </location>
</feature>
<name>A0A9X4LHK1_9BURK</name>
<comment type="caution">
    <text evidence="3">The sequence shown here is derived from an EMBL/GenBank/DDBJ whole genome shotgun (WGS) entry which is preliminary data.</text>
</comment>
<protein>
    <submittedName>
        <fullName evidence="3">Transporter substrate-binding domain-containing protein</fullName>
    </submittedName>
</protein>
<keyword evidence="4" id="KW-1185">Reference proteome</keyword>
<dbReference type="SUPFAM" id="SSF53850">
    <property type="entry name" value="Periplasmic binding protein-like II"/>
    <property type="match status" value="1"/>
</dbReference>
<feature type="compositionally biased region" description="Low complexity" evidence="1">
    <location>
        <begin position="27"/>
        <end position="37"/>
    </location>
</feature>
<gene>
    <name evidence="3" type="ORF">EXJ73_11715</name>
</gene>
<evidence type="ECO:0000313" key="4">
    <source>
        <dbReference type="Proteomes" id="UP001152766"/>
    </source>
</evidence>
<dbReference type="PANTHER" id="PTHR38834">
    <property type="entry name" value="PERIPLASMIC SUBSTRATE BINDING PROTEIN FAMILY 3"/>
    <property type="match status" value="1"/>
</dbReference>
<accession>A0A9X4LHK1</accession>
<evidence type="ECO:0000256" key="1">
    <source>
        <dbReference type="SAM" id="MobiDB-lite"/>
    </source>
</evidence>
<proteinExistence type="predicted"/>
<feature type="compositionally biased region" description="Low complexity" evidence="1">
    <location>
        <begin position="148"/>
        <end position="158"/>
    </location>
</feature>
<dbReference type="EMBL" id="SGUG01000015">
    <property type="protein sequence ID" value="MDG0863134.1"/>
    <property type="molecule type" value="Genomic_DNA"/>
</dbReference>
<sequence length="447" mass="48720">MGALEGRTDPCQRGGIVPSRRLDPSQGRARAAAGACRRGVRRTPGNLGEADVPRRRPPRPPPCPGAAFRCAPGPCRPHRAPPPPRARRRPARRRTGTVRGGLPGPAGHPRGAGDRLASRHRPVQALRRGPAAAARAAHRRLPARGRAEPGPAARAGPPVLHRLRPHGRRADTGLIRAPGVKAAAAAAGARRRSRIRPVKRRSCLALAALAGMRLPALAAPAERMLFGFTENLPPLNYQDEAGPQGFSVELLKLMAAGAGLPLQLQVLPWQRAVQQAEARPGSALFSLTRTPEREAQFQWVGPIAQRRVLVYRLASRPDLKLAQLPELGCARIGVVRDSAADRQLQAAGLRPGVQLEQGLDDATNVRKLLAGRMEFVTLLDWAAAWAMRQLQLPYATLQPVMALDVAKSYWYGLHHEAEPALVRRLQAELDAIKRDGRYDKLRQRYFR</sequence>
<dbReference type="Proteomes" id="UP001152766">
    <property type="component" value="Unassembled WGS sequence"/>
</dbReference>
<dbReference type="InterPro" id="IPR001638">
    <property type="entry name" value="Solute-binding_3/MltF_N"/>
</dbReference>
<feature type="compositionally biased region" description="Basic residues" evidence="1">
    <location>
        <begin position="85"/>
        <end position="96"/>
    </location>
</feature>